<comment type="caution">
    <text evidence="2">The sequence shown here is derived from an EMBL/GenBank/DDBJ whole genome shotgun (WGS) entry which is preliminary data.</text>
</comment>
<reference evidence="2 3" key="1">
    <citation type="submission" date="2024-06" db="EMBL/GenBank/DDBJ databases">
        <authorList>
            <person name="Kaempfer P."/>
            <person name="Viver T."/>
        </authorList>
    </citation>
    <scope>NUCLEOTIDE SEQUENCE [LARGE SCALE GENOMIC DNA]</scope>
    <source>
        <strain evidence="2 3">ST-119</strain>
    </source>
</reference>
<dbReference type="RefSeq" id="WP_408084611.1">
    <property type="nucleotide sequence ID" value="NZ_JBELPZ010000006.1"/>
</dbReference>
<sequence>MKIFLCFLMLCTLKLAFPQNQNYTPKPPAYKINGKRVLYEGYIINRNGAKVYTENMDYTGFCFDYLASLPVFKENDTLVLVASSRHDRFENDEFFYVHKKYIGKELTFR</sequence>
<name>A0ABW8YWP2_9FLAO</name>
<keyword evidence="1" id="KW-0732">Signal</keyword>
<dbReference type="EMBL" id="JBELPZ010000006">
    <property type="protein sequence ID" value="MFL9844362.1"/>
    <property type="molecule type" value="Genomic_DNA"/>
</dbReference>
<accession>A0ABW8YWP2</accession>
<proteinExistence type="predicted"/>
<protein>
    <submittedName>
        <fullName evidence="2">Uncharacterized protein</fullName>
    </submittedName>
</protein>
<dbReference type="Proteomes" id="UP001629156">
    <property type="component" value="Unassembled WGS sequence"/>
</dbReference>
<organism evidence="2 3">
    <name type="scientific">Flavobacterium rhizosphaerae</name>
    <dbReference type="NCBI Taxonomy" id="3163298"/>
    <lineage>
        <taxon>Bacteria</taxon>
        <taxon>Pseudomonadati</taxon>
        <taxon>Bacteroidota</taxon>
        <taxon>Flavobacteriia</taxon>
        <taxon>Flavobacteriales</taxon>
        <taxon>Flavobacteriaceae</taxon>
        <taxon>Flavobacterium</taxon>
    </lineage>
</organism>
<feature type="signal peptide" evidence="1">
    <location>
        <begin position="1"/>
        <end position="16"/>
    </location>
</feature>
<feature type="chain" id="PRO_5045420795" evidence="1">
    <location>
        <begin position="17"/>
        <end position="109"/>
    </location>
</feature>
<evidence type="ECO:0000313" key="2">
    <source>
        <dbReference type="EMBL" id="MFL9844362.1"/>
    </source>
</evidence>
<gene>
    <name evidence="2" type="ORF">ABS766_08020</name>
</gene>
<keyword evidence="3" id="KW-1185">Reference proteome</keyword>
<evidence type="ECO:0000256" key="1">
    <source>
        <dbReference type="SAM" id="SignalP"/>
    </source>
</evidence>
<evidence type="ECO:0000313" key="3">
    <source>
        <dbReference type="Proteomes" id="UP001629156"/>
    </source>
</evidence>